<keyword evidence="5" id="KW-0236">DNA replication inhibitor</keyword>
<evidence type="ECO:0000256" key="2">
    <source>
        <dbReference type="ARBA" id="ARBA00008174"/>
    </source>
</evidence>
<feature type="compositionally biased region" description="Acidic residues" evidence="10">
    <location>
        <begin position="1170"/>
        <end position="1179"/>
    </location>
</feature>
<evidence type="ECO:0000313" key="12">
    <source>
        <dbReference type="EMBL" id="CDF91783.1"/>
    </source>
</evidence>
<dbReference type="GO" id="GO:0006281">
    <property type="term" value="P:DNA repair"/>
    <property type="evidence" value="ECO:0007669"/>
    <property type="project" value="UniProtKB-KW"/>
</dbReference>
<dbReference type="InterPro" id="IPR006906">
    <property type="entry name" value="Timeless_N"/>
</dbReference>
<evidence type="ECO:0000256" key="6">
    <source>
        <dbReference type="ARBA" id="ARBA00023204"/>
    </source>
</evidence>
<accession>A0A8J2TBF5</accession>
<dbReference type="GO" id="GO:0043111">
    <property type="term" value="P:replication fork arrest"/>
    <property type="evidence" value="ECO:0007669"/>
    <property type="project" value="TreeGrafter"/>
</dbReference>
<sequence>MTDSDDISTTVLKARIALLATAIGGPDYNSRLDPPPYKLGDDCLACLKDLKRWFRLVDENQNRWDVAMATAEYRILQDDLLPILIDWENKSYLAHKLNKQSVNKDYHDNVALLCVQLLVLMTWPLVLTDQSTAKQVVVYSELKKHQLVYKKHLLMMEKGKVLKAASRLALKIIQMDKIDRNPRDNVILRLILNLFRNIVAIEPGELNVTRRKQLSSKGINSVDMLPPNVSMDDISLNAVITAFHRNKVFGLILTLSSSLSSEFEQDYINLPLMELMFYLTKDIAPGTLCIEKHEKREKNKVSDTGAELLNLLNKENTLKKNVIKNTSSRHSRFGALLSIQTPDSGRLTISGGGQNLLDDTIALKKLDNGKKWNKRSMQARDDVVVEGLPNSLLNTVARTNLFQESTMLTFTKFIDAFISSSFNPLLYSVTNHFTTDHDQMSTLEQTEYLLFFAWFVKYQREKCVKDIAADITCVDHALRETSLILMSTLLRTGYERKNWAVAHAGMIAFNELLLLLSYMRDHENSEEIEFILTKIFSEERIQLLTSLPKSAFRHSLPYMKSCVELVHTILRMLEPYNNGESLMIAKKNRRRKSKKISETDIMEMMNSHGIGRDEALDIFNPSFQTTEFNFMKILRKYCVESVVDTYINYLQRFKELEEGEIKKSMVFLHRVFVQASEESMLFRIDLLVLLRDMLAPDGISRKARVRVHVEEFSNYFLHKLKKRLKHSPSWFVGVLFPLIYGSEVGYFQKYGEKKPRKADQYFAALPSTFKHIEDEEQLPHSVLNDMKYGILISTLIDDGKNELLDQLMAHLQLTLDHFRSWLTVNIQQERETQNPPDEIFKIVSDNELQPLLFDKDFRALLDIIGFHLPLHADDLCKLPGDIEISSLEESLELVKKYISTPFQTPNGLPSSSYLIRPRTNASVDEEEWQTGDANDHHSPDISSQSPRLFVVDDDLYFEELGNDMTDRVSGKRIERGLAKSKNKKKTKTGTSNKKRNNSTLPKHSIDEPVEKTKHRKNVLSKDFISDSENEEDYINPLFFENEMYMRWLLDKYRGQLPEDKYALFGKFSSERIANDGLIKNDYSALFGGSIPDLQVLQHSETSANLPDKTLLSLSRRVAAEMEKESEENHKGADNTDSEFENFGNRSPRKTFVEDGTSSPLGKKQVTDPSSFEEEDSEETDLPRKKRKVFFDYDEDSEEN</sequence>
<comment type="similarity">
    <text evidence="2">Belongs to the timeless family.</text>
</comment>
<keyword evidence="13" id="KW-1185">Reference proteome</keyword>
<dbReference type="PANTHER" id="PTHR22940">
    <property type="entry name" value="TIMEOUT/TIMELESS-2"/>
    <property type="match status" value="1"/>
</dbReference>
<evidence type="ECO:0000259" key="11">
    <source>
        <dbReference type="Pfam" id="PF04821"/>
    </source>
</evidence>
<comment type="subcellular location">
    <subcellularLocation>
        <location evidence="1">Nucleus</location>
    </subcellularLocation>
</comment>
<dbReference type="GO" id="GO:0031298">
    <property type="term" value="C:replication fork protection complex"/>
    <property type="evidence" value="ECO:0007669"/>
    <property type="project" value="TreeGrafter"/>
</dbReference>
<feature type="region of interest" description="Disordered" evidence="10">
    <location>
        <begin position="919"/>
        <end position="944"/>
    </location>
</feature>
<evidence type="ECO:0000256" key="1">
    <source>
        <dbReference type="ARBA" id="ARBA00004123"/>
    </source>
</evidence>
<dbReference type="InterPro" id="IPR044998">
    <property type="entry name" value="Timeless"/>
</dbReference>
<dbReference type="OrthoDB" id="310853at2759"/>
<dbReference type="AlphaFoldDB" id="A0A8J2TBF5"/>
<evidence type="ECO:0000256" key="10">
    <source>
        <dbReference type="SAM" id="MobiDB-lite"/>
    </source>
</evidence>
<evidence type="ECO:0000256" key="9">
    <source>
        <dbReference type="ARBA" id="ARBA00023306"/>
    </source>
</evidence>
<evidence type="ECO:0000256" key="3">
    <source>
        <dbReference type="ARBA" id="ARBA00021529"/>
    </source>
</evidence>
<feature type="region of interest" description="Disordered" evidence="10">
    <location>
        <begin position="1118"/>
        <end position="1199"/>
    </location>
</feature>
<dbReference type="GO" id="GO:0003677">
    <property type="term" value="F:DNA binding"/>
    <property type="evidence" value="ECO:0007669"/>
    <property type="project" value="TreeGrafter"/>
</dbReference>
<organism evidence="12 13">
    <name type="scientific">Zygosaccharomyces bailii (strain CLIB 213 / ATCC 58445 / CBS 680 / BCRC 21525 / NBRC 1098 / NCYC 1416 / NRRL Y-2227)</name>
    <dbReference type="NCBI Taxonomy" id="1333698"/>
    <lineage>
        <taxon>Eukaryota</taxon>
        <taxon>Fungi</taxon>
        <taxon>Dikarya</taxon>
        <taxon>Ascomycota</taxon>
        <taxon>Saccharomycotina</taxon>
        <taxon>Saccharomycetes</taxon>
        <taxon>Saccharomycetales</taxon>
        <taxon>Saccharomycetaceae</taxon>
        <taxon>Zygosaccharomyces</taxon>
    </lineage>
</organism>
<dbReference type="PANTHER" id="PTHR22940:SF4">
    <property type="entry name" value="PROTEIN TIMELESS HOMOLOG"/>
    <property type="match status" value="1"/>
</dbReference>
<evidence type="ECO:0000256" key="8">
    <source>
        <dbReference type="ARBA" id="ARBA00023254"/>
    </source>
</evidence>
<keyword evidence="7" id="KW-0539">Nucleus</keyword>
<keyword evidence="4" id="KW-0227">DNA damage</keyword>
<evidence type="ECO:0000256" key="4">
    <source>
        <dbReference type="ARBA" id="ARBA00022763"/>
    </source>
</evidence>
<dbReference type="GO" id="GO:0000076">
    <property type="term" value="P:DNA replication checkpoint signaling"/>
    <property type="evidence" value="ECO:0007669"/>
    <property type="project" value="TreeGrafter"/>
</dbReference>
<name>A0A8J2TBF5_ZYGB2</name>
<keyword evidence="8" id="KW-0469">Meiosis</keyword>
<evidence type="ECO:0000256" key="7">
    <source>
        <dbReference type="ARBA" id="ARBA00023242"/>
    </source>
</evidence>
<reference evidence="13" key="1">
    <citation type="journal article" date="2013" name="Genome Announc.">
        <title>Genome sequence of the food spoilage yeast Zygosaccharomyces bailii CLIB 213(T).</title>
        <authorList>
            <person name="Galeote V."/>
            <person name="Bigey F."/>
            <person name="Devillers H."/>
            <person name="Neuveglise C."/>
            <person name="Dequin S."/>
        </authorList>
    </citation>
    <scope>NUCLEOTIDE SEQUENCE [LARGE SCALE GENOMIC DNA]</scope>
    <source>
        <strain evidence="13">CLIB 213 / ATCC 58445 / CBS 680 / CCRC 21525 / NBRC 1098 / NCYC 1416 / NRRL Y-2227</strain>
    </source>
</reference>
<gene>
    <name evidence="12" type="ORF">BN860_01002g</name>
</gene>
<feature type="compositionally biased region" description="Basic residues" evidence="10">
    <location>
        <begin position="978"/>
        <end position="996"/>
    </location>
</feature>
<feature type="compositionally biased region" description="Basic and acidic residues" evidence="10">
    <location>
        <begin position="968"/>
        <end position="977"/>
    </location>
</feature>
<proteinExistence type="inferred from homology"/>
<dbReference type="EMBL" id="HG316467">
    <property type="protein sequence ID" value="CDF91783.1"/>
    <property type="molecule type" value="Genomic_DNA"/>
</dbReference>
<evidence type="ECO:0000313" key="13">
    <source>
        <dbReference type="Proteomes" id="UP000019375"/>
    </source>
</evidence>
<feature type="region of interest" description="Disordered" evidence="10">
    <location>
        <begin position="968"/>
        <end position="1013"/>
    </location>
</feature>
<feature type="compositionally biased region" description="Basic and acidic residues" evidence="10">
    <location>
        <begin position="1118"/>
        <end position="1133"/>
    </location>
</feature>
<evidence type="ECO:0000256" key="5">
    <source>
        <dbReference type="ARBA" id="ARBA00022880"/>
    </source>
</evidence>
<dbReference type="Pfam" id="PF04821">
    <property type="entry name" value="TIMELESS"/>
    <property type="match status" value="1"/>
</dbReference>
<protein>
    <recommendedName>
        <fullName evidence="3">Topoisomerase 1-associated factor 1</fullName>
    </recommendedName>
</protein>
<feature type="domain" description="Timeless N-terminal" evidence="11">
    <location>
        <begin position="36"/>
        <end position="339"/>
    </location>
</feature>
<keyword evidence="9" id="KW-0131">Cell cycle</keyword>
<keyword evidence="6" id="KW-0234">DNA repair</keyword>
<dbReference type="Proteomes" id="UP000019375">
    <property type="component" value="Unassembled WGS sequence"/>
</dbReference>
<dbReference type="GO" id="GO:0051321">
    <property type="term" value="P:meiotic cell cycle"/>
    <property type="evidence" value="ECO:0007669"/>
    <property type="project" value="UniProtKB-KW"/>
</dbReference>